<sequence>MASVPSLTPITHHAFPSLLYERPALAPWCQDLPDAAAPLICTHRTHQRCSIIHGWRCCTVSLQHHASEGHSGEATVSERRRARRLRCRQHLTIQLCARHTDVATRGSISLQLQPGFRNALYPNRTPPESVSS</sequence>
<dbReference type="AlphaFoldDB" id="A0A9N7W2S0"/>
<gene>
    <name evidence="1" type="ORF">PLEPLA_LOCUS48621</name>
</gene>
<comment type="caution">
    <text evidence="1">The sequence shown here is derived from an EMBL/GenBank/DDBJ whole genome shotgun (WGS) entry which is preliminary data.</text>
</comment>
<organism evidence="1 2">
    <name type="scientific">Pleuronectes platessa</name>
    <name type="common">European plaice</name>
    <dbReference type="NCBI Taxonomy" id="8262"/>
    <lineage>
        <taxon>Eukaryota</taxon>
        <taxon>Metazoa</taxon>
        <taxon>Chordata</taxon>
        <taxon>Craniata</taxon>
        <taxon>Vertebrata</taxon>
        <taxon>Euteleostomi</taxon>
        <taxon>Actinopterygii</taxon>
        <taxon>Neopterygii</taxon>
        <taxon>Teleostei</taxon>
        <taxon>Neoteleostei</taxon>
        <taxon>Acanthomorphata</taxon>
        <taxon>Carangaria</taxon>
        <taxon>Pleuronectiformes</taxon>
        <taxon>Pleuronectoidei</taxon>
        <taxon>Pleuronectidae</taxon>
        <taxon>Pleuronectes</taxon>
    </lineage>
</organism>
<dbReference type="EMBL" id="CADEAL010004492">
    <property type="protein sequence ID" value="CAB1460749.1"/>
    <property type="molecule type" value="Genomic_DNA"/>
</dbReference>
<evidence type="ECO:0000313" key="1">
    <source>
        <dbReference type="EMBL" id="CAB1460749.1"/>
    </source>
</evidence>
<proteinExistence type="predicted"/>
<accession>A0A9N7W2S0</accession>
<keyword evidence="2" id="KW-1185">Reference proteome</keyword>
<evidence type="ECO:0000313" key="2">
    <source>
        <dbReference type="Proteomes" id="UP001153269"/>
    </source>
</evidence>
<protein>
    <submittedName>
        <fullName evidence="1">Uncharacterized protein</fullName>
    </submittedName>
</protein>
<reference evidence="1" key="1">
    <citation type="submission" date="2020-03" db="EMBL/GenBank/DDBJ databases">
        <authorList>
            <person name="Weist P."/>
        </authorList>
    </citation>
    <scope>NUCLEOTIDE SEQUENCE</scope>
</reference>
<name>A0A9N7W2S0_PLEPL</name>
<dbReference type="Proteomes" id="UP001153269">
    <property type="component" value="Unassembled WGS sequence"/>
</dbReference>